<proteinExistence type="predicted"/>
<keyword evidence="2" id="KW-1185">Reference proteome</keyword>
<feature type="non-terminal residue" evidence="1">
    <location>
        <position position="106"/>
    </location>
</feature>
<dbReference type="Proteomes" id="UP001233999">
    <property type="component" value="Unassembled WGS sequence"/>
</dbReference>
<comment type="caution">
    <text evidence="1">The sequence shown here is derived from an EMBL/GenBank/DDBJ whole genome shotgun (WGS) entry which is preliminary data.</text>
</comment>
<evidence type="ECO:0000313" key="1">
    <source>
        <dbReference type="EMBL" id="KAJ9582347.1"/>
    </source>
</evidence>
<accession>A0AAD7ZLI2</accession>
<sequence length="106" mass="12814">SNFFVKNKIFLPRRKINVLVEFKQCIELKYKLASSENFDEFMKALVYKTRCFIDKKILKWMNKFQCHEMVPDDEIAFFLTIEKSLENPQFESSSSSLRDRRIDLIY</sequence>
<name>A0AAD7ZLI2_DIPPU</name>
<protein>
    <submittedName>
        <fullName evidence="1">Uncharacterized protein</fullName>
    </submittedName>
</protein>
<reference evidence="1" key="2">
    <citation type="submission" date="2023-05" db="EMBL/GenBank/DDBJ databases">
        <authorList>
            <person name="Fouks B."/>
        </authorList>
    </citation>
    <scope>NUCLEOTIDE SEQUENCE</scope>
    <source>
        <strain evidence="1">Stay&amp;Tobe</strain>
        <tissue evidence="1">Testes</tissue>
    </source>
</reference>
<reference evidence="1" key="1">
    <citation type="journal article" date="2023" name="IScience">
        <title>Live-bearing cockroach genome reveals convergent evolutionary mechanisms linked to viviparity in insects and beyond.</title>
        <authorList>
            <person name="Fouks B."/>
            <person name="Harrison M.C."/>
            <person name="Mikhailova A.A."/>
            <person name="Marchal E."/>
            <person name="English S."/>
            <person name="Carruthers M."/>
            <person name="Jennings E.C."/>
            <person name="Chiamaka E.L."/>
            <person name="Frigard R.A."/>
            <person name="Pippel M."/>
            <person name="Attardo G.M."/>
            <person name="Benoit J.B."/>
            <person name="Bornberg-Bauer E."/>
            <person name="Tobe S.S."/>
        </authorList>
    </citation>
    <scope>NUCLEOTIDE SEQUENCE</scope>
    <source>
        <strain evidence="1">Stay&amp;Tobe</strain>
    </source>
</reference>
<organism evidence="1 2">
    <name type="scientific">Diploptera punctata</name>
    <name type="common">Pacific beetle cockroach</name>
    <dbReference type="NCBI Taxonomy" id="6984"/>
    <lineage>
        <taxon>Eukaryota</taxon>
        <taxon>Metazoa</taxon>
        <taxon>Ecdysozoa</taxon>
        <taxon>Arthropoda</taxon>
        <taxon>Hexapoda</taxon>
        <taxon>Insecta</taxon>
        <taxon>Pterygota</taxon>
        <taxon>Neoptera</taxon>
        <taxon>Polyneoptera</taxon>
        <taxon>Dictyoptera</taxon>
        <taxon>Blattodea</taxon>
        <taxon>Blaberoidea</taxon>
        <taxon>Blaberidae</taxon>
        <taxon>Diplopterinae</taxon>
        <taxon>Diploptera</taxon>
    </lineage>
</organism>
<feature type="non-terminal residue" evidence="1">
    <location>
        <position position="1"/>
    </location>
</feature>
<dbReference type="EMBL" id="JASPKZ010007809">
    <property type="protein sequence ID" value="KAJ9582347.1"/>
    <property type="molecule type" value="Genomic_DNA"/>
</dbReference>
<dbReference type="AlphaFoldDB" id="A0AAD7ZLI2"/>
<evidence type="ECO:0000313" key="2">
    <source>
        <dbReference type="Proteomes" id="UP001233999"/>
    </source>
</evidence>
<gene>
    <name evidence="1" type="ORF">L9F63_003307</name>
</gene>